<dbReference type="PROSITE" id="PS00653">
    <property type="entry name" value="GLYCOSYL_HYDROL_F1_2"/>
    <property type="match status" value="1"/>
</dbReference>
<comment type="similarity">
    <text evidence="1 6">Belongs to the glycosyl hydrolase 1 family.</text>
</comment>
<dbReference type="GeneID" id="110254463"/>
<evidence type="ECO:0000256" key="3">
    <source>
        <dbReference type="ARBA" id="ARBA00022801"/>
    </source>
</evidence>
<reference evidence="7" key="1">
    <citation type="submission" date="2022-11" db="UniProtKB">
        <authorList>
            <consortium name="EnsemblMetazoa"/>
        </authorList>
    </citation>
    <scope>IDENTIFICATION</scope>
</reference>
<evidence type="ECO:0000256" key="4">
    <source>
        <dbReference type="ARBA" id="ARBA00023180"/>
    </source>
</evidence>
<keyword evidence="4" id="KW-0325">Glycoprotein</keyword>
<dbReference type="PRINTS" id="PR00131">
    <property type="entry name" value="GLHYDRLASE1"/>
</dbReference>
<protein>
    <recommendedName>
        <fullName evidence="9">Beta-glucosidase</fullName>
    </recommendedName>
</protein>
<evidence type="ECO:0000313" key="8">
    <source>
        <dbReference type="Proteomes" id="UP000887567"/>
    </source>
</evidence>
<dbReference type="FunFam" id="3.20.20.80:FF:000013">
    <property type="entry name" value="lactase-phlorizin hydrolase"/>
    <property type="match status" value="1"/>
</dbReference>
<dbReference type="SUPFAM" id="SSF51445">
    <property type="entry name" value="(Trans)glycosidases"/>
    <property type="match status" value="1"/>
</dbReference>
<dbReference type="InterPro" id="IPR001360">
    <property type="entry name" value="Glyco_hydro_1"/>
</dbReference>
<accession>A0A913Y9V8</accession>
<dbReference type="GO" id="GO:0008422">
    <property type="term" value="F:beta-glucosidase activity"/>
    <property type="evidence" value="ECO:0007669"/>
    <property type="project" value="TreeGrafter"/>
</dbReference>
<keyword evidence="3" id="KW-0378">Hydrolase</keyword>
<evidence type="ECO:0000256" key="5">
    <source>
        <dbReference type="ARBA" id="ARBA00023295"/>
    </source>
</evidence>
<name>A0A913Y9V8_EXADI</name>
<dbReference type="EnsemblMetazoa" id="XM_021061464.2">
    <property type="protein sequence ID" value="XP_020917123.1"/>
    <property type="gene ID" value="LOC110254463"/>
</dbReference>
<dbReference type="RefSeq" id="XP_020917123.1">
    <property type="nucleotide sequence ID" value="XM_021061464.2"/>
</dbReference>
<dbReference type="Gene3D" id="3.20.20.80">
    <property type="entry name" value="Glycosidases"/>
    <property type="match status" value="1"/>
</dbReference>
<keyword evidence="5" id="KW-0326">Glycosidase</keyword>
<dbReference type="PANTHER" id="PTHR10353:SF36">
    <property type="entry name" value="LP05116P"/>
    <property type="match status" value="1"/>
</dbReference>
<sequence>MSLNEEEGDFLNDVFPDDFVWGAASSAYQVEGGWNEDGKGPSAWDTYTHHVKYPRKGYNGDIACDSYHKIDEDVALLKNLGVSHYRFSISWPRLLPRGTVDHVNPLGVQYYKKLIGKLLENNIQPAVTLYHFDLPQALVDCGGWLSRDVVDKFVEYARLCFQEFGENVKIWMTINEPGIYSRVRYGERGMLEPEVKAESGEGTYQAAHNMLLAHAKAWHVYDKEFRPSQNGKITIVLDSDFFVPKTESEADKQAAYRGMLWSLGWMADPVFKGDYPEMMKTTIEEKSRAKGLPCRLPSFSEEEKKLIKGTADFFSLNFYCGQVAEHVACNPDTEWGYETDQELKGSKKPHWEVGAVPLFVATPFALRKVLVWIKERYNNPDVMITENGFCCQGEEELQGPEALNDVERTDFIKRYLNEALKACKIDGVNLKGYFIWSLMDCFEWINVLGFNARFGIYRVDFESADRTRTPKKSAFYYKEIVANNGFKTSIGMNKL</sequence>
<dbReference type="GO" id="GO:0005975">
    <property type="term" value="P:carbohydrate metabolic process"/>
    <property type="evidence" value="ECO:0007669"/>
    <property type="project" value="InterPro"/>
</dbReference>
<keyword evidence="8" id="KW-1185">Reference proteome</keyword>
<evidence type="ECO:0000256" key="2">
    <source>
        <dbReference type="ARBA" id="ARBA00011738"/>
    </source>
</evidence>
<dbReference type="OMA" id="VEQWITL"/>
<evidence type="ECO:0000256" key="6">
    <source>
        <dbReference type="RuleBase" id="RU003690"/>
    </source>
</evidence>
<evidence type="ECO:0008006" key="9">
    <source>
        <dbReference type="Google" id="ProtNLM"/>
    </source>
</evidence>
<organism evidence="7 8">
    <name type="scientific">Exaiptasia diaphana</name>
    <name type="common">Tropical sea anemone</name>
    <name type="synonym">Aiptasia pulchella</name>
    <dbReference type="NCBI Taxonomy" id="2652724"/>
    <lineage>
        <taxon>Eukaryota</taxon>
        <taxon>Metazoa</taxon>
        <taxon>Cnidaria</taxon>
        <taxon>Anthozoa</taxon>
        <taxon>Hexacorallia</taxon>
        <taxon>Actiniaria</taxon>
        <taxon>Aiptasiidae</taxon>
        <taxon>Exaiptasia</taxon>
    </lineage>
</organism>
<dbReference type="PANTHER" id="PTHR10353">
    <property type="entry name" value="GLYCOSYL HYDROLASE"/>
    <property type="match status" value="1"/>
</dbReference>
<dbReference type="KEGG" id="epa:110254463"/>
<dbReference type="OrthoDB" id="65569at2759"/>
<evidence type="ECO:0000256" key="1">
    <source>
        <dbReference type="ARBA" id="ARBA00010838"/>
    </source>
</evidence>
<dbReference type="Proteomes" id="UP000887567">
    <property type="component" value="Unplaced"/>
</dbReference>
<dbReference type="InterPro" id="IPR017853">
    <property type="entry name" value="GH"/>
</dbReference>
<proteinExistence type="inferred from homology"/>
<evidence type="ECO:0000313" key="7">
    <source>
        <dbReference type="EnsemblMetazoa" id="XP_020917123.1"/>
    </source>
</evidence>
<dbReference type="InterPro" id="IPR033132">
    <property type="entry name" value="GH_1_N_CS"/>
</dbReference>
<dbReference type="AlphaFoldDB" id="A0A913Y9V8"/>
<comment type="subunit">
    <text evidence="2">Homodimer.</text>
</comment>
<dbReference type="Pfam" id="PF00232">
    <property type="entry name" value="Glyco_hydro_1"/>
    <property type="match status" value="1"/>
</dbReference>